<proteinExistence type="predicted"/>
<feature type="compositionally biased region" description="Basic and acidic residues" evidence="1">
    <location>
        <begin position="24"/>
        <end position="37"/>
    </location>
</feature>
<gene>
    <name evidence="2" type="ORF">MENT_LOCUS34396</name>
</gene>
<dbReference type="Proteomes" id="UP000580250">
    <property type="component" value="Unassembled WGS sequence"/>
</dbReference>
<name>A0A6V7W592_MELEN</name>
<reference evidence="2 3" key="1">
    <citation type="submission" date="2020-08" db="EMBL/GenBank/DDBJ databases">
        <authorList>
            <person name="Koutsovoulos G."/>
            <person name="Danchin GJ E."/>
        </authorList>
    </citation>
    <scope>NUCLEOTIDE SEQUENCE [LARGE SCALE GENOMIC DNA]</scope>
</reference>
<feature type="region of interest" description="Disordered" evidence="1">
    <location>
        <begin position="23"/>
        <end position="90"/>
    </location>
</feature>
<protein>
    <submittedName>
        <fullName evidence="2">Uncharacterized protein</fullName>
    </submittedName>
</protein>
<dbReference type="EMBL" id="CAJEWN010000424">
    <property type="protein sequence ID" value="CAD2182202.1"/>
    <property type="molecule type" value="Genomic_DNA"/>
</dbReference>
<evidence type="ECO:0000313" key="2">
    <source>
        <dbReference type="EMBL" id="CAD2182202.1"/>
    </source>
</evidence>
<evidence type="ECO:0000313" key="3">
    <source>
        <dbReference type="Proteomes" id="UP000580250"/>
    </source>
</evidence>
<comment type="caution">
    <text evidence="2">The sequence shown here is derived from an EMBL/GenBank/DDBJ whole genome shotgun (WGS) entry which is preliminary data.</text>
</comment>
<accession>A0A6V7W592</accession>
<evidence type="ECO:0000256" key="1">
    <source>
        <dbReference type="SAM" id="MobiDB-lite"/>
    </source>
</evidence>
<dbReference type="AlphaFoldDB" id="A0A6V7W592"/>
<sequence>MNITLMNCKGRVRNEGNVYILTQEHQEERHIEGEGKSSSKGGRKRRGQAEATQHGGFDPREIQQAINQSAEEYQRGRGRTSGVIIGGTNI</sequence>
<organism evidence="2 3">
    <name type="scientific">Meloidogyne enterolobii</name>
    <name type="common">Root-knot nematode worm</name>
    <name type="synonym">Meloidogyne mayaguensis</name>
    <dbReference type="NCBI Taxonomy" id="390850"/>
    <lineage>
        <taxon>Eukaryota</taxon>
        <taxon>Metazoa</taxon>
        <taxon>Ecdysozoa</taxon>
        <taxon>Nematoda</taxon>
        <taxon>Chromadorea</taxon>
        <taxon>Rhabditida</taxon>
        <taxon>Tylenchina</taxon>
        <taxon>Tylenchomorpha</taxon>
        <taxon>Tylenchoidea</taxon>
        <taxon>Meloidogynidae</taxon>
        <taxon>Meloidogyninae</taxon>
        <taxon>Meloidogyne</taxon>
    </lineage>
</organism>